<dbReference type="PANTHER" id="PTHR22604">
    <property type="entry name" value="OXIDOREDUCTASES"/>
    <property type="match status" value="1"/>
</dbReference>
<dbReference type="Gene3D" id="3.40.50.720">
    <property type="entry name" value="NAD(P)-binding Rossmann-like Domain"/>
    <property type="match status" value="1"/>
</dbReference>
<dbReference type="EMBL" id="SWFT01000048">
    <property type="protein sequence ID" value="KAA8905422.1"/>
    <property type="molecule type" value="Genomic_DNA"/>
</dbReference>
<evidence type="ECO:0000259" key="6">
    <source>
        <dbReference type="Pfam" id="PF01408"/>
    </source>
</evidence>
<keyword evidence="2" id="KW-0560">Oxidoreductase</keyword>
<protein>
    <recommendedName>
        <fullName evidence="3">D-xylose 1-dehydrogenase (NADP(+), D-xylono-1,5-lactone-forming)</fullName>
        <ecNumber evidence="3">1.1.1.179</ecNumber>
    </recommendedName>
    <alternativeName>
        <fullName evidence="4">D-xylose-NADP dehydrogenase</fullName>
    </alternativeName>
</protein>
<dbReference type="VEuPathDB" id="FungiDB:DIURU_001495"/>
<dbReference type="SUPFAM" id="SSF55347">
    <property type="entry name" value="Glyceraldehyde-3-phosphate dehydrogenase-like, C-terminal domain"/>
    <property type="match status" value="1"/>
</dbReference>
<organism evidence="8 9">
    <name type="scientific">Diutina rugosa</name>
    <name type="common">Yeast</name>
    <name type="synonym">Candida rugosa</name>
    <dbReference type="NCBI Taxonomy" id="5481"/>
    <lineage>
        <taxon>Eukaryota</taxon>
        <taxon>Fungi</taxon>
        <taxon>Dikarya</taxon>
        <taxon>Ascomycota</taxon>
        <taxon>Saccharomycotina</taxon>
        <taxon>Pichiomycetes</taxon>
        <taxon>Debaryomycetaceae</taxon>
        <taxon>Diutina</taxon>
    </lineage>
</organism>
<dbReference type="Pfam" id="PF01408">
    <property type="entry name" value="GFO_IDH_MocA"/>
    <property type="match status" value="1"/>
</dbReference>
<dbReference type="InterPro" id="IPR055170">
    <property type="entry name" value="GFO_IDH_MocA-like_dom"/>
</dbReference>
<evidence type="ECO:0000256" key="4">
    <source>
        <dbReference type="ARBA" id="ARBA00042988"/>
    </source>
</evidence>
<gene>
    <name evidence="8" type="ORF">DIURU_001495</name>
</gene>
<dbReference type="EC" id="1.1.1.179" evidence="3"/>
<proteinExistence type="inferred from homology"/>
<dbReference type="OMA" id="YWCCTQL"/>
<evidence type="ECO:0000256" key="1">
    <source>
        <dbReference type="ARBA" id="ARBA00010928"/>
    </source>
</evidence>
<evidence type="ECO:0000256" key="2">
    <source>
        <dbReference type="ARBA" id="ARBA00023002"/>
    </source>
</evidence>
<sequence length="356" mass="39090">MSLNWGILGAGNIAGQFTRDLVKSNLTSSPQWKHRVVSVGSSDAARGAKFIEANGISGKGNDDVVAKVESYDDLYANPDVDVVYVATPHVFHKEQVIKALEAGKHVLCEKPITVNEKDAAELTQLAKEKGKFLMEGVWTRFFPAVQELKKLVFDQQAIGTVNRLFSDFAYNGDVADLPTSSRVRDIKLGAGSLLDIGIYSLTWARLLLDKQVGDKHTPFKVVSSLYLDPEDGVDHKAAFIVQYQNGGQGILSSSELSDGPSPFARLEGSKGHIEIFAKNPAAPEKFVVHYRDGREPYVWEDKSGFQGFIYEANAVADDIKAGRLESSVMPHAETLLVMKTMDEIRKASGLKYPQDN</sequence>
<dbReference type="GO" id="GO:0000166">
    <property type="term" value="F:nucleotide binding"/>
    <property type="evidence" value="ECO:0007669"/>
    <property type="project" value="InterPro"/>
</dbReference>
<dbReference type="Gene3D" id="3.30.360.10">
    <property type="entry name" value="Dihydrodipicolinate Reductase, domain 2"/>
    <property type="match status" value="1"/>
</dbReference>
<evidence type="ECO:0000256" key="3">
    <source>
        <dbReference type="ARBA" id="ARBA00038984"/>
    </source>
</evidence>
<evidence type="ECO:0000313" key="9">
    <source>
        <dbReference type="Proteomes" id="UP000449547"/>
    </source>
</evidence>
<comment type="similarity">
    <text evidence="1">Belongs to the Gfo/Idh/MocA family.</text>
</comment>
<accession>A0A642UU37</accession>
<comment type="caution">
    <text evidence="8">The sequence shown here is derived from an EMBL/GenBank/DDBJ whole genome shotgun (WGS) entry which is preliminary data.</text>
</comment>
<feature type="domain" description="Gfo/Idh/MocA-like oxidoreductase N-terminal" evidence="6">
    <location>
        <begin position="3"/>
        <end position="136"/>
    </location>
</feature>
<comment type="catalytic activity">
    <reaction evidence="5">
        <text>D-xylose + NADP(+) = D-xylono-1,5-lactone + NADPH + H(+)</text>
        <dbReference type="Rhea" id="RHEA:22000"/>
        <dbReference type="ChEBI" id="CHEBI:15378"/>
        <dbReference type="ChEBI" id="CHEBI:15867"/>
        <dbReference type="ChEBI" id="CHEBI:53455"/>
        <dbReference type="ChEBI" id="CHEBI:57783"/>
        <dbReference type="ChEBI" id="CHEBI:58349"/>
        <dbReference type="EC" id="1.1.1.179"/>
    </reaction>
</comment>
<dbReference type="GO" id="GO:0047837">
    <property type="term" value="F:D-xylose 1-dehydrogenase (NADP+) activity"/>
    <property type="evidence" value="ECO:0007669"/>
    <property type="project" value="UniProtKB-EC"/>
</dbReference>
<dbReference type="PANTHER" id="PTHR22604:SF105">
    <property type="entry name" value="TRANS-1,2-DIHYDROBENZENE-1,2-DIOL DEHYDROGENASE"/>
    <property type="match status" value="1"/>
</dbReference>
<keyword evidence="9" id="KW-1185">Reference proteome</keyword>
<dbReference type="OrthoDB" id="2129491at2759"/>
<dbReference type="Pfam" id="PF22725">
    <property type="entry name" value="GFO_IDH_MocA_C3"/>
    <property type="match status" value="1"/>
</dbReference>
<evidence type="ECO:0000256" key="5">
    <source>
        <dbReference type="ARBA" id="ARBA00049233"/>
    </source>
</evidence>
<dbReference type="InterPro" id="IPR050984">
    <property type="entry name" value="Gfo/Idh/MocA_domain"/>
</dbReference>
<dbReference type="AlphaFoldDB" id="A0A642UU37"/>
<dbReference type="Proteomes" id="UP000449547">
    <property type="component" value="Unassembled WGS sequence"/>
</dbReference>
<evidence type="ECO:0000259" key="7">
    <source>
        <dbReference type="Pfam" id="PF22725"/>
    </source>
</evidence>
<dbReference type="InterPro" id="IPR036291">
    <property type="entry name" value="NAD(P)-bd_dom_sf"/>
</dbReference>
<reference evidence="8 9" key="1">
    <citation type="submission" date="2019-07" db="EMBL/GenBank/DDBJ databases">
        <title>Genome assembly of two rare yeast pathogens: Diutina rugosa and Trichomonascus ciferrii.</title>
        <authorList>
            <person name="Mixao V."/>
            <person name="Saus E."/>
            <person name="Hansen A."/>
            <person name="Lass-Flor C."/>
            <person name="Gabaldon T."/>
        </authorList>
    </citation>
    <scope>NUCLEOTIDE SEQUENCE [LARGE SCALE GENOMIC DNA]</scope>
    <source>
        <strain evidence="8 9">CBS 613</strain>
    </source>
</reference>
<dbReference type="SUPFAM" id="SSF51735">
    <property type="entry name" value="NAD(P)-binding Rossmann-fold domains"/>
    <property type="match status" value="1"/>
</dbReference>
<dbReference type="InterPro" id="IPR000683">
    <property type="entry name" value="Gfo/Idh/MocA-like_OxRdtase_N"/>
</dbReference>
<feature type="domain" description="GFO/IDH/MocA-like oxidoreductase" evidence="7">
    <location>
        <begin position="146"/>
        <end position="274"/>
    </location>
</feature>
<dbReference type="GeneID" id="54780148"/>
<name>A0A642UU37_DIURU</name>
<dbReference type="RefSeq" id="XP_034013723.1">
    <property type="nucleotide sequence ID" value="XM_034154044.1"/>
</dbReference>
<evidence type="ECO:0000313" key="8">
    <source>
        <dbReference type="EMBL" id="KAA8905422.1"/>
    </source>
</evidence>